<accession>A0A0D0E798</accession>
<name>A0A0D0E798_9AGAM</name>
<protein>
    <recommendedName>
        <fullName evidence="4">GPI inositol-deacylase winged helix domain-containing protein</fullName>
    </recommendedName>
</protein>
<organism evidence="5 6">
    <name type="scientific">Paxillus rubicundulus Ve08.2h10</name>
    <dbReference type="NCBI Taxonomy" id="930991"/>
    <lineage>
        <taxon>Eukaryota</taxon>
        <taxon>Fungi</taxon>
        <taxon>Dikarya</taxon>
        <taxon>Basidiomycota</taxon>
        <taxon>Agaricomycotina</taxon>
        <taxon>Agaricomycetes</taxon>
        <taxon>Agaricomycetidae</taxon>
        <taxon>Boletales</taxon>
        <taxon>Paxilineae</taxon>
        <taxon>Paxillaceae</taxon>
        <taxon>Paxillus</taxon>
    </lineage>
</organism>
<keyword evidence="1" id="KW-0677">Repeat</keyword>
<dbReference type="InterPro" id="IPR054471">
    <property type="entry name" value="GPIID_WHD"/>
</dbReference>
<dbReference type="SMART" id="SM00248">
    <property type="entry name" value="ANK"/>
    <property type="match status" value="12"/>
</dbReference>
<dbReference type="HOGENOM" id="CLU_282011_0_0_1"/>
<dbReference type="Proteomes" id="UP000054538">
    <property type="component" value="Unassembled WGS sequence"/>
</dbReference>
<evidence type="ECO:0000259" key="4">
    <source>
        <dbReference type="Pfam" id="PF22939"/>
    </source>
</evidence>
<reference evidence="6" key="2">
    <citation type="submission" date="2015-01" db="EMBL/GenBank/DDBJ databases">
        <title>Evolutionary Origins and Diversification of the Mycorrhizal Mutualists.</title>
        <authorList>
            <consortium name="DOE Joint Genome Institute"/>
            <consortium name="Mycorrhizal Genomics Consortium"/>
            <person name="Kohler A."/>
            <person name="Kuo A."/>
            <person name="Nagy L.G."/>
            <person name="Floudas D."/>
            <person name="Copeland A."/>
            <person name="Barry K.W."/>
            <person name="Cichocki N."/>
            <person name="Veneault-Fourrey C."/>
            <person name="LaButti K."/>
            <person name="Lindquist E.A."/>
            <person name="Lipzen A."/>
            <person name="Lundell T."/>
            <person name="Morin E."/>
            <person name="Murat C."/>
            <person name="Riley R."/>
            <person name="Ohm R."/>
            <person name="Sun H."/>
            <person name="Tunlid A."/>
            <person name="Henrissat B."/>
            <person name="Grigoriev I.V."/>
            <person name="Hibbett D.S."/>
            <person name="Martin F."/>
        </authorList>
    </citation>
    <scope>NUCLEOTIDE SEQUENCE [LARGE SCALE GENOMIC DNA]</scope>
    <source>
        <strain evidence="6">Ve08.2h10</strain>
    </source>
</reference>
<feature type="repeat" description="ANK" evidence="3">
    <location>
        <begin position="580"/>
        <end position="602"/>
    </location>
</feature>
<dbReference type="AlphaFoldDB" id="A0A0D0E798"/>
<evidence type="ECO:0000256" key="1">
    <source>
        <dbReference type="ARBA" id="ARBA00022737"/>
    </source>
</evidence>
<dbReference type="PROSITE" id="PS50297">
    <property type="entry name" value="ANK_REP_REGION"/>
    <property type="match status" value="4"/>
</dbReference>
<dbReference type="PROSITE" id="PS50088">
    <property type="entry name" value="ANK_REPEAT"/>
    <property type="match status" value="5"/>
</dbReference>
<dbReference type="Gene3D" id="1.25.40.20">
    <property type="entry name" value="Ankyrin repeat-containing domain"/>
    <property type="match status" value="5"/>
</dbReference>
<evidence type="ECO:0000256" key="3">
    <source>
        <dbReference type="PROSITE-ProRule" id="PRU00023"/>
    </source>
</evidence>
<feature type="domain" description="GPI inositol-deacylase winged helix" evidence="4">
    <location>
        <begin position="96"/>
        <end position="172"/>
    </location>
</feature>
<dbReference type="STRING" id="930991.A0A0D0E798"/>
<dbReference type="Pfam" id="PF12796">
    <property type="entry name" value="Ank_2"/>
    <property type="match status" value="4"/>
</dbReference>
<dbReference type="PRINTS" id="PR01415">
    <property type="entry name" value="ANKYRIN"/>
</dbReference>
<keyword evidence="6" id="KW-1185">Reference proteome</keyword>
<dbReference type="SUPFAM" id="SSF48403">
    <property type="entry name" value="Ankyrin repeat"/>
    <property type="match status" value="3"/>
</dbReference>
<dbReference type="OrthoDB" id="2647035at2759"/>
<sequence length="949" mass="105935">MIDAISTDMERYIMNELDSHRWLRILEPGLKKEICSTLQRATDGMFRWIQCQIDTLAQCTSTREIRRTLKSLPSGLDETYERILLKIDEDKFQGQLVRCALVWVVAALCLLHLSDIIEALKIDLEKRTLNDDIGPMNETILLDTCGSLVMYHGETGIVALSHFSVKEYLTGELIRTKLPLYYINWAGAHEQLARLCMCYMSLVLPDYRGSVIKRRRPWFSESSETKRLSQTLLSYALSDGFDHLAHLGPEHSQIYDDMQALQADIQQHPSKWEEIRKMVSGDDKFWSSSDTRSWPTSYVLNWSDLKHDFMYYILIRFAPVSFLERFLDFVVHMHKDGTNPLVYAAYFDEAQHAQILLSRGADVNSLGWVIDGSYRDLPLAVAVKCQHAEPVDLFLETGSRVPQLLFNIALSPGTVLPSPIIRSLLRTDNFPEWVTTCQGEQYWLHTVLRRICDRNEGHILVDIIRRLIQVDCNPFVYDVNGKTPLHVAAAMGHVSVVEYLLSMHSWLPPNILFAAAGALRNHAQTMRVLIDKGADVHAVMSHSSVLHVAVDNRLSDEYECLQAAKLLIGAGCGPSMLDSNGRTPLHIAIQHGHVSVGEYLLSFCVLLPPDILLTAARAQRGHAQMMCVLIDRGANVHIFSPRGESVLHVTTRNVPSEDQSLQSAKALIDAGCDPSASDSSGKTPLHAVVTKGHISTMEYFFSLHVPLPPDILFSAGKAWAHSAQMTQILIDKGASIHTRTSNGDGVLHVTANHHDECLQTMRTLIDAGCDPSMCNLGGETPLYIAANMGHVAVVEYLLPVDIPLPHDILFTAGNPRLRPARVTRMLIEKGANVHALTPDGDSVLHLAITNRDQQESLETVRMLVDAGCDPALCNSNGEPPLHVAIVRGKESIVEYSISLQLSLPPNSLQIAATAPRDRDLIMDMIRQEESRVSWDRVQSMDDFALSGHQ</sequence>
<dbReference type="PANTHER" id="PTHR24198">
    <property type="entry name" value="ANKYRIN REPEAT AND PROTEIN KINASE DOMAIN-CONTAINING PROTEIN"/>
    <property type="match status" value="1"/>
</dbReference>
<keyword evidence="2 3" id="KW-0040">ANK repeat</keyword>
<proteinExistence type="predicted"/>
<evidence type="ECO:0000256" key="2">
    <source>
        <dbReference type="ARBA" id="ARBA00023043"/>
    </source>
</evidence>
<gene>
    <name evidence="5" type="ORF">PAXRUDRAFT_136196</name>
</gene>
<feature type="repeat" description="ANK" evidence="3">
    <location>
        <begin position="839"/>
        <end position="875"/>
    </location>
</feature>
<dbReference type="InterPro" id="IPR036770">
    <property type="entry name" value="Ankyrin_rpt-contain_sf"/>
</dbReference>
<feature type="repeat" description="ANK" evidence="3">
    <location>
        <begin position="336"/>
        <end position="368"/>
    </location>
</feature>
<dbReference type="PANTHER" id="PTHR24198:SF165">
    <property type="entry name" value="ANKYRIN REPEAT-CONTAINING PROTEIN-RELATED"/>
    <property type="match status" value="1"/>
</dbReference>
<feature type="repeat" description="ANK" evidence="3">
    <location>
        <begin position="777"/>
        <end position="798"/>
    </location>
</feature>
<dbReference type="EMBL" id="KN824933">
    <property type="protein sequence ID" value="KIK97499.1"/>
    <property type="molecule type" value="Genomic_DNA"/>
</dbReference>
<evidence type="ECO:0000313" key="5">
    <source>
        <dbReference type="EMBL" id="KIK97499.1"/>
    </source>
</evidence>
<reference evidence="5 6" key="1">
    <citation type="submission" date="2014-04" db="EMBL/GenBank/DDBJ databases">
        <authorList>
            <consortium name="DOE Joint Genome Institute"/>
            <person name="Kuo A."/>
            <person name="Kohler A."/>
            <person name="Jargeat P."/>
            <person name="Nagy L.G."/>
            <person name="Floudas D."/>
            <person name="Copeland A."/>
            <person name="Barry K.W."/>
            <person name="Cichocki N."/>
            <person name="Veneault-Fourrey C."/>
            <person name="LaButti K."/>
            <person name="Lindquist E.A."/>
            <person name="Lipzen A."/>
            <person name="Lundell T."/>
            <person name="Morin E."/>
            <person name="Murat C."/>
            <person name="Sun H."/>
            <person name="Tunlid A."/>
            <person name="Henrissat B."/>
            <person name="Grigoriev I.V."/>
            <person name="Hibbett D.S."/>
            <person name="Martin F."/>
            <person name="Nordberg H.P."/>
            <person name="Cantor M.N."/>
            <person name="Hua S.X."/>
        </authorList>
    </citation>
    <scope>NUCLEOTIDE SEQUENCE [LARGE SCALE GENOMIC DNA]</scope>
    <source>
        <strain evidence="5 6">Ve08.2h10</strain>
    </source>
</reference>
<dbReference type="Pfam" id="PF22939">
    <property type="entry name" value="WHD_GPIID"/>
    <property type="match status" value="1"/>
</dbReference>
<dbReference type="InterPro" id="IPR002110">
    <property type="entry name" value="Ankyrin_rpt"/>
</dbReference>
<dbReference type="InParanoid" id="A0A0D0E798"/>
<evidence type="ECO:0000313" key="6">
    <source>
        <dbReference type="Proteomes" id="UP000054538"/>
    </source>
</evidence>
<feature type="repeat" description="ANK" evidence="3">
    <location>
        <begin position="480"/>
        <end position="502"/>
    </location>
</feature>